<dbReference type="GO" id="GO:0000082">
    <property type="term" value="P:G1/S transition of mitotic cell cycle"/>
    <property type="evidence" value="ECO:0007669"/>
    <property type="project" value="TreeGrafter"/>
</dbReference>
<dbReference type="InterPro" id="IPR050108">
    <property type="entry name" value="CDK"/>
</dbReference>
<dbReference type="GO" id="GO:0005737">
    <property type="term" value="C:cytoplasm"/>
    <property type="evidence" value="ECO:0007669"/>
    <property type="project" value="TreeGrafter"/>
</dbReference>
<comment type="catalytic activity">
    <reaction evidence="9">
        <text>L-threonyl-[protein] + ATP = O-phospho-L-threonyl-[protein] + ADP + H(+)</text>
        <dbReference type="Rhea" id="RHEA:46608"/>
        <dbReference type="Rhea" id="RHEA-COMP:11060"/>
        <dbReference type="Rhea" id="RHEA-COMP:11605"/>
        <dbReference type="ChEBI" id="CHEBI:15378"/>
        <dbReference type="ChEBI" id="CHEBI:30013"/>
        <dbReference type="ChEBI" id="CHEBI:30616"/>
        <dbReference type="ChEBI" id="CHEBI:61977"/>
        <dbReference type="ChEBI" id="CHEBI:456216"/>
        <dbReference type="EC" id="2.7.11.22"/>
    </reaction>
</comment>
<dbReference type="GO" id="GO:0030332">
    <property type="term" value="F:cyclin binding"/>
    <property type="evidence" value="ECO:0007669"/>
    <property type="project" value="TreeGrafter"/>
</dbReference>
<name>A0AAW1Q2Y5_9CHLO</name>
<dbReference type="InterPro" id="IPR011009">
    <property type="entry name" value="Kinase-like_dom_sf"/>
</dbReference>
<dbReference type="EMBL" id="JALJOS010000079">
    <property type="protein sequence ID" value="KAK9816325.1"/>
    <property type="molecule type" value="Genomic_DNA"/>
</dbReference>
<keyword evidence="7" id="KW-0418">Kinase</keyword>
<dbReference type="Pfam" id="PF00069">
    <property type="entry name" value="Pkinase"/>
    <property type="match status" value="1"/>
</dbReference>
<dbReference type="GO" id="GO:0010468">
    <property type="term" value="P:regulation of gene expression"/>
    <property type="evidence" value="ECO:0007669"/>
    <property type="project" value="TreeGrafter"/>
</dbReference>
<dbReference type="GO" id="GO:0000307">
    <property type="term" value="C:cyclin-dependent protein kinase holoenzyme complex"/>
    <property type="evidence" value="ECO:0007669"/>
    <property type="project" value="TreeGrafter"/>
</dbReference>
<dbReference type="GO" id="GO:0007165">
    <property type="term" value="P:signal transduction"/>
    <property type="evidence" value="ECO:0007669"/>
    <property type="project" value="TreeGrafter"/>
</dbReference>
<reference evidence="13 14" key="1">
    <citation type="journal article" date="2024" name="Nat. Commun.">
        <title>Phylogenomics reveals the evolutionary origins of lichenization in chlorophyte algae.</title>
        <authorList>
            <person name="Puginier C."/>
            <person name="Libourel C."/>
            <person name="Otte J."/>
            <person name="Skaloud P."/>
            <person name="Haon M."/>
            <person name="Grisel S."/>
            <person name="Petersen M."/>
            <person name="Berrin J.G."/>
            <person name="Delaux P.M."/>
            <person name="Dal Grande F."/>
            <person name="Keller J."/>
        </authorList>
    </citation>
    <scope>NUCLEOTIDE SEQUENCE [LARGE SCALE GENOMIC DNA]</scope>
    <source>
        <strain evidence="13 14">SAG 2145</strain>
    </source>
</reference>
<feature type="compositionally biased region" description="Low complexity" evidence="11">
    <location>
        <begin position="389"/>
        <end position="402"/>
    </location>
</feature>
<keyword evidence="6" id="KW-0547">Nucleotide-binding</keyword>
<feature type="compositionally biased region" description="Polar residues" evidence="11">
    <location>
        <begin position="367"/>
        <end position="388"/>
    </location>
</feature>
<dbReference type="Proteomes" id="UP001438707">
    <property type="component" value="Unassembled WGS sequence"/>
</dbReference>
<evidence type="ECO:0000256" key="4">
    <source>
        <dbReference type="ARBA" id="ARBA00022553"/>
    </source>
</evidence>
<comment type="caution">
    <text evidence="13">The sequence shown here is derived from an EMBL/GenBank/DDBJ whole genome shotgun (WGS) entry which is preliminary data.</text>
</comment>
<keyword evidence="5" id="KW-0808">Transferase</keyword>
<dbReference type="PANTHER" id="PTHR24056:SF548">
    <property type="entry name" value="CYCLIN-DEPENDENT KINASE A-1"/>
    <property type="match status" value="1"/>
</dbReference>
<evidence type="ECO:0000259" key="12">
    <source>
        <dbReference type="PROSITE" id="PS50011"/>
    </source>
</evidence>
<accession>A0AAW1Q2Y5</accession>
<organism evidence="13 14">
    <name type="scientific">Apatococcus lobatus</name>
    <dbReference type="NCBI Taxonomy" id="904363"/>
    <lineage>
        <taxon>Eukaryota</taxon>
        <taxon>Viridiplantae</taxon>
        <taxon>Chlorophyta</taxon>
        <taxon>core chlorophytes</taxon>
        <taxon>Trebouxiophyceae</taxon>
        <taxon>Chlorellales</taxon>
        <taxon>Chlorellaceae</taxon>
        <taxon>Apatococcus</taxon>
    </lineage>
</organism>
<dbReference type="InterPro" id="IPR008271">
    <property type="entry name" value="Ser/Thr_kinase_AS"/>
</dbReference>
<evidence type="ECO:0000256" key="6">
    <source>
        <dbReference type="ARBA" id="ARBA00022741"/>
    </source>
</evidence>
<dbReference type="GO" id="GO:0005634">
    <property type="term" value="C:nucleus"/>
    <property type="evidence" value="ECO:0007669"/>
    <property type="project" value="TreeGrafter"/>
</dbReference>
<keyword evidence="3" id="KW-0723">Serine/threonine-protein kinase</keyword>
<dbReference type="PROSITE" id="PS50011">
    <property type="entry name" value="PROTEIN_KINASE_DOM"/>
    <property type="match status" value="1"/>
</dbReference>
<evidence type="ECO:0000256" key="9">
    <source>
        <dbReference type="ARBA" id="ARBA00047811"/>
    </source>
</evidence>
<dbReference type="Gene3D" id="1.10.510.10">
    <property type="entry name" value="Transferase(Phosphotransferase) domain 1"/>
    <property type="match status" value="1"/>
</dbReference>
<evidence type="ECO:0000256" key="11">
    <source>
        <dbReference type="SAM" id="MobiDB-lite"/>
    </source>
</evidence>
<comment type="similarity">
    <text evidence="1">Belongs to the protein kinase superfamily. CMGC Ser/Thr protein kinase family. CDC2/CDKX subfamily.</text>
</comment>
<dbReference type="GO" id="GO:0051445">
    <property type="term" value="P:regulation of meiotic cell cycle"/>
    <property type="evidence" value="ECO:0007669"/>
    <property type="project" value="TreeGrafter"/>
</dbReference>
<evidence type="ECO:0000256" key="7">
    <source>
        <dbReference type="ARBA" id="ARBA00022777"/>
    </source>
</evidence>
<gene>
    <name evidence="13" type="ORF">WJX74_005461</name>
</gene>
<dbReference type="Gene3D" id="3.30.200.20">
    <property type="entry name" value="Phosphorylase Kinase, domain 1"/>
    <property type="match status" value="1"/>
</dbReference>
<dbReference type="FunFam" id="1.10.510.10:FF:000574">
    <property type="entry name" value="Cell division related protein kinase 2"/>
    <property type="match status" value="1"/>
</dbReference>
<feature type="region of interest" description="Disordered" evidence="11">
    <location>
        <begin position="367"/>
        <end position="408"/>
    </location>
</feature>
<evidence type="ECO:0000256" key="1">
    <source>
        <dbReference type="ARBA" id="ARBA00006485"/>
    </source>
</evidence>
<dbReference type="SMART" id="SM00220">
    <property type="entry name" value="S_TKc"/>
    <property type="match status" value="1"/>
</dbReference>
<dbReference type="GO" id="GO:0005524">
    <property type="term" value="F:ATP binding"/>
    <property type="evidence" value="ECO:0007669"/>
    <property type="project" value="UniProtKB-KW"/>
</dbReference>
<feature type="domain" description="Protein kinase" evidence="12">
    <location>
        <begin position="79"/>
        <end position="361"/>
    </location>
</feature>
<dbReference type="AlphaFoldDB" id="A0AAW1Q2Y5"/>
<evidence type="ECO:0000256" key="8">
    <source>
        <dbReference type="ARBA" id="ARBA00022840"/>
    </source>
</evidence>
<comment type="catalytic activity">
    <reaction evidence="10">
        <text>L-seryl-[protein] + ATP = O-phospho-L-seryl-[protein] + ADP + H(+)</text>
        <dbReference type="Rhea" id="RHEA:17989"/>
        <dbReference type="Rhea" id="RHEA-COMP:9863"/>
        <dbReference type="Rhea" id="RHEA-COMP:11604"/>
        <dbReference type="ChEBI" id="CHEBI:15378"/>
        <dbReference type="ChEBI" id="CHEBI:29999"/>
        <dbReference type="ChEBI" id="CHEBI:30616"/>
        <dbReference type="ChEBI" id="CHEBI:83421"/>
        <dbReference type="ChEBI" id="CHEBI:456216"/>
        <dbReference type="EC" id="2.7.11.22"/>
    </reaction>
</comment>
<dbReference type="GO" id="GO:0010389">
    <property type="term" value="P:regulation of G2/M transition of mitotic cell cycle"/>
    <property type="evidence" value="ECO:0007669"/>
    <property type="project" value="TreeGrafter"/>
</dbReference>
<keyword evidence="14" id="KW-1185">Reference proteome</keyword>
<sequence length="424" mass="47439">MPPSKPCLARLLTVLDDSLADFSLDINRVIAPLLDAALRESPDDALLREEARAFSWNGTRFLQQIDIGAFSSRLKALTFDGLQEKGKGSYATVYRAVCRLSGDVITLKKLKLDRESEGFLGTAIREVSLLKELRHPNIVELRDVLWDNHRLYLIMEHLDRDLREHLDVCPAASALHNVKSYMYQMLEGMAFIHANRVLHRDLKPQNILVESDTNTIKIADFGLARCFTPPVRAYTHEVITLLYRAPEILLGGTIYSTPVDIWSIGCIFAELVNGVPVFQGDSEIGQLYQIFQVLGTPSRATWRGVEDMPDWQHCFPHWPSKPISQVVPRLCPQGQDLLSQMLRYDPSSRISARQALQHPYFHDLTASTLSGQGSLDPSAPTTVPSEPLSQQSQESAASQSCQPFPPQRRLYPTRSAVAAIAAGR</sequence>
<dbReference type="InterPro" id="IPR000719">
    <property type="entry name" value="Prot_kinase_dom"/>
</dbReference>
<dbReference type="PANTHER" id="PTHR24056">
    <property type="entry name" value="CELL DIVISION PROTEIN KINASE"/>
    <property type="match status" value="1"/>
</dbReference>
<evidence type="ECO:0000313" key="14">
    <source>
        <dbReference type="Proteomes" id="UP001438707"/>
    </source>
</evidence>
<dbReference type="EC" id="2.7.11.22" evidence="2"/>
<evidence type="ECO:0000313" key="13">
    <source>
        <dbReference type="EMBL" id="KAK9816325.1"/>
    </source>
</evidence>
<dbReference type="GO" id="GO:0004693">
    <property type="term" value="F:cyclin-dependent protein serine/threonine kinase activity"/>
    <property type="evidence" value="ECO:0007669"/>
    <property type="project" value="UniProtKB-EC"/>
</dbReference>
<dbReference type="PROSITE" id="PS00108">
    <property type="entry name" value="PROTEIN_KINASE_ST"/>
    <property type="match status" value="1"/>
</dbReference>
<evidence type="ECO:0000256" key="10">
    <source>
        <dbReference type="ARBA" id="ARBA00048367"/>
    </source>
</evidence>
<dbReference type="CDD" id="cd07829">
    <property type="entry name" value="STKc_CDK_like"/>
    <property type="match status" value="1"/>
</dbReference>
<proteinExistence type="inferred from homology"/>
<keyword evidence="4" id="KW-0597">Phosphoprotein</keyword>
<evidence type="ECO:0000256" key="5">
    <source>
        <dbReference type="ARBA" id="ARBA00022679"/>
    </source>
</evidence>
<evidence type="ECO:0000256" key="2">
    <source>
        <dbReference type="ARBA" id="ARBA00012425"/>
    </source>
</evidence>
<dbReference type="SUPFAM" id="SSF56112">
    <property type="entry name" value="Protein kinase-like (PK-like)"/>
    <property type="match status" value="1"/>
</dbReference>
<protein>
    <recommendedName>
        <fullName evidence="2">cyclin-dependent kinase</fullName>
        <ecNumber evidence="2">2.7.11.22</ecNumber>
    </recommendedName>
</protein>
<keyword evidence="8" id="KW-0067">ATP-binding</keyword>
<evidence type="ECO:0000256" key="3">
    <source>
        <dbReference type="ARBA" id="ARBA00022527"/>
    </source>
</evidence>